<keyword evidence="2" id="KW-1185">Reference proteome</keyword>
<dbReference type="EMBL" id="MTPX02000007">
    <property type="protein sequence ID" value="PHP53742.1"/>
    <property type="molecule type" value="Genomic_DNA"/>
</dbReference>
<comment type="caution">
    <text evidence="1">The sequence shown here is derived from an EMBL/GenBank/DDBJ whole genome shotgun (WGS) entry which is preliminary data.</text>
</comment>
<name>A0ABX4ME22_9ACTO</name>
<dbReference type="Proteomes" id="UP000194577">
    <property type="component" value="Unassembled WGS sequence"/>
</dbReference>
<dbReference type="NCBIfam" id="NF038044">
    <property type="entry name" value="act_def_assoc_B"/>
    <property type="match status" value="1"/>
</dbReference>
<organism evidence="1 2">
    <name type="scientific">Actinomyces ruminis</name>
    <dbReference type="NCBI Taxonomy" id="1937003"/>
    <lineage>
        <taxon>Bacteria</taxon>
        <taxon>Bacillati</taxon>
        <taxon>Actinomycetota</taxon>
        <taxon>Actinomycetes</taxon>
        <taxon>Actinomycetales</taxon>
        <taxon>Actinomycetaceae</taxon>
        <taxon>Actinomyces</taxon>
    </lineage>
</organism>
<accession>A0ABX4ME22</accession>
<sequence>MAGRWRLAEGMSLTHLENGGWAIADLRRLSVYELDEGTGELVEQALLGDLVPIDSPVLQEAVTSGVLIETDSNRTSETEPSDSKQ</sequence>
<protein>
    <submittedName>
        <fullName evidence="1">Uncharacterized protein</fullName>
    </submittedName>
</protein>
<gene>
    <name evidence="1" type="ORF">BW737_000785</name>
</gene>
<evidence type="ECO:0000313" key="1">
    <source>
        <dbReference type="EMBL" id="PHP53742.1"/>
    </source>
</evidence>
<reference evidence="1 2" key="1">
    <citation type="submission" date="2017-10" db="EMBL/GenBank/DDBJ databases">
        <title>Draft genome sequence of cellulolytic Actinomyces sp CtC72 isolated from cattle rumen fluid.</title>
        <authorList>
            <person name="Joshi A.J."/>
            <person name="Vasudevan G."/>
            <person name="Lanjekar V.B."/>
            <person name="Hivarkar S."/>
            <person name="Engineer A."/>
            <person name="Pore S.D."/>
            <person name="Dhakephalkar P.K."/>
            <person name="Dagar S."/>
        </authorList>
    </citation>
    <scope>NUCLEOTIDE SEQUENCE [LARGE SCALE GENOMIC DNA]</scope>
    <source>
        <strain evidence="2">CtC72</strain>
    </source>
</reference>
<evidence type="ECO:0000313" key="2">
    <source>
        <dbReference type="Proteomes" id="UP000194577"/>
    </source>
</evidence>
<proteinExistence type="predicted"/>